<name>C8XI74_NAKMY</name>
<evidence type="ECO:0000313" key="2">
    <source>
        <dbReference type="Proteomes" id="UP000002218"/>
    </source>
</evidence>
<accession>C8XI74</accession>
<dbReference type="eggNOG" id="ENOG5033ZXD">
    <property type="taxonomic scope" value="Bacteria"/>
</dbReference>
<dbReference type="STRING" id="479431.Namu_2063"/>
<reference evidence="2" key="1">
    <citation type="submission" date="2009-09" db="EMBL/GenBank/DDBJ databases">
        <title>The complete genome of Nakamurella multipartita DSM 44233.</title>
        <authorList>
            <consortium name="US DOE Joint Genome Institute (JGI-PGF)"/>
            <person name="Lucas S."/>
            <person name="Copeland A."/>
            <person name="Lapidus A."/>
            <person name="Glavina del Rio T."/>
            <person name="Dalin E."/>
            <person name="Tice H."/>
            <person name="Bruce D."/>
            <person name="Goodwin L."/>
            <person name="Pitluck S."/>
            <person name="Kyrpides N."/>
            <person name="Mavromatis K."/>
            <person name="Ivanova N."/>
            <person name="Ovchinnikova G."/>
            <person name="Sims D."/>
            <person name="Meincke L."/>
            <person name="Brettin T."/>
            <person name="Detter J.C."/>
            <person name="Han C."/>
            <person name="Larimer F."/>
            <person name="Land M."/>
            <person name="Hauser L."/>
            <person name="Markowitz V."/>
            <person name="Cheng J.-F."/>
            <person name="Hugenholtz P."/>
            <person name="Woyke T."/>
            <person name="Wu D."/>
            <person name="Klenk H.-P."/>
            <person name="Eisen J.A."/>
        </authorList>
    </citation>
    <scope>NUCLEOTIDE SEQUENCE [LARGE SCALE GENOMIC DNA]</scope>
    <source>
        <strain evidence="2">ATCC 700099 / DSM 44233 / CIP 104796 / JCM 9543 / NBRC 105858 / Y-104</strain>
    </source>
</reference>
<proteinExistence type="predicted"/>
<dbReference type="HOGENOM" id="CLU_1823282_0_0_11"/>
<protein>
    <submittedName>
        <fullName evidence="1">Uncharacterized protein</fullName>
    </submittedName>
</protein>
<dbReference type="InParanoid" id="C8XI74"/>
<organism evidence="1 2">
    <name type="scientific">Nakamurella multipartita (strain ATCC 700099 / DSM 44233 / CIP 104796 / JCM 9543 / NBRC 105858 / Y-104)</name>
    <name type="common">Microsphaera multipartita</name>
    <dbReference type="NCBI Taxonomy" id="479431"/>
    <lineage>
        <taxon>Bacteria</taxon>
        <taxon>Bacillati</taxon>
        <taxon>Actinomycetota</taxon>
        <taxon>Actinomycetes</taxon>
        <taxon>Nakamurellales</taxon>
        <taxon>Nakamurellaceae</taxon>
        <taxon>Nakamurella</taxon>
    </lineage>
</organism>
<dbReference type="KEGG" id="nml:Namu_2063"/>
<keyword evidence="2" id="KW-1185">Reference proteome</keyword>
<sequence>MDIARAEAGIQARLADADLLWQLGRRESAFLLALTALGARSRLALPEVKGDRDAFVTYLKAQHGWRIEIEYRGKQWSIDNLIYTWLRCQLVHEGALPIDLVIDDTLSQNGGLSVRAGGAPEYVLLLSPAWFDFISSAADPG</sequence>
<evidence type="ECO:0000313" key="1">
    <source>
        <dbReference type="EMBL" id="ACV78443.1"/>
    </source>
</evidence>
<dbReference type="RefSeq" id="WP_015747337.1">
    <property type="nucleotide sequence ID" value="NC_013235.1"/>
</dbReference>
<gene>
    <name evidence="1" type="ordered locus">Namu_2063</name>
</gene>
<dbReference type="EMBL" id="CP001737">
    <property type="protein sequence ID" value="ACV78443.1"/>
    <property type="molecule type" value="Genomic_DNA"/>
</dbReference>
<dbReference type="OrthoDB" id="5188147at2"/>
<reference evidence="1 2" key="2">
    <citation type="journal article" date="2010" name="Stand. Genomic Sci.">
        <title>Complete genome sequence of Nakamurella multipartita type strain (Y-104).</title>
        <authorList>
            <person name="Tice H."/>
            <person name="Mayilraj S."/>
            <person name="Sims D."/>
            <person name="Lapidus A."/>
            <person name="Nolan M."/>
            <person name="Lucas S."/>
            <person name="Glavina Del Rio T."/>
            <person name="Copeland A."/>
            <person name="Cheng J.F."/>
            <person name="Meincke L."/>
            <person name="Bruce D."/>
            <person name="Goodwin L."/>
            <person name="Pitluck S."/>
            <person name="Ivanova N."/>
            <person name="Mavromatis K."/>
            <person name="Ovchinnikova G."/>
            <person name="Pati A."/>
            <person name="Chen A."/>
            <person name="Palaniappan K."/>
            <person name="Land M."/>
            <person name="Hauser L."/>
            <person name="Chang Y.J."/>
            <person name="Jeffries C.D."/>
            <person name="Detter J.C."/>
            <person name="Brettin T."/>
            <person name="Rohde M."/>
            <person name="Goker M."/>
            <person name="Bristow J."/>
            <person name="Eisen J.A."/>
            <person name="Markowitz V."/>
            <person name="Hugenholtz P."/>
            <person name="Kyrpides N.C."/>
            <person name="Klenk H.P."/>
            <person name="Chen F."/>
        </authorList>
    </citation>
    <scope>NUCLEOTIDE SEQUENCE [LARGE SCALE GENOMIC DNA]</scope>
    <source>
        <strain evidence="2">ATCC 700099 / DSM 44233 / CIP 104796 / JCM 9543 / NBRC 105858 / Y-104</strain>
    </source>
</reference>
<dbReference type="AlphaFoldDB" id="C8XI74"/>
<dbReference type="Proteomes" id="UP000002218">
    <property type="component" value="Chromosome"/>
</dbReference>